<gene>
    <name evidence="1" type="ORF">LOK49_LG12G01061</name>
</gene>
<keyword evidence="2" id="KW-1185">Reference proteome</keyword>
<reference evidence="1 2" key="1">
    <citation type="journal article" date="2022" name="Plant J.">
        <title>Chromosome-level genome of Camellia lanceoleosa provides a valuable resource for understanding genome evolution and self-incompatibility.</title>
        <authorList>
            <person name="Gong W."/>
            <person name="Xiao S."/>
            <person name="Wang L."/>
            <person name="Liao Z."/>
            <person name="Chang Y."/>
            <person name="Mo W."/>
            <person name="Hu G."/>
            <person name="Li W."/>
            <person name="Zhao G."/>
            <person name="Zhu H."/>
            <person name="Hu X."/>
            <person name="Ji K."/>
            <person name="Xiang X."/>
            <person name="Song Q."/>
            <person name="Yuan D."/>
            <person name="Jin S."/>
            <person name="Zhang L."/>
        </authorList>
    </citation>
    <scope>NUCLEOTIDE SEQUENCE [LARGE SCALE GENOMIC DNA]</scope>
    <source>
        <strain evidence="1">SQ_2022a</strain>
    </source>
</reference>
<sequence length="427" mass="47796">MIEGKNEEMSTSELSGGARIHYIFQSIFVKSLENATSPKSALSVPEVPFEVLVRRQIVRLLDPSLQCARFIYDELIKVIGNFLREGLEPSETMIGHIIEMEMDYINTSHPKFIGRSKAVEEALHQIKSSRVAAPIPRPKDVDLEKAPTSERSLKSRAILGRSVNGIVPEQVVKGAWPVANVEKTTSSANATGSSWGISFIFGGSDRRMSIKENSAHKSFISEPVQSMEHAFSMIHLREVSMRPSETHSDQEAIEITVTKLLLGSYYDIVRKNVEDAIPKAIMHFLVNHTKRELHYVFIKKLYRDNLFEKMLQEPDEVAMKRKRTRETLRVLQQAFRTLDELPLEAETVERGYSLSNDPTGLPKIHGLRTASMYSTSSGSTDSYTASPKNPKSRKSSHSGELQSPFYGNADSNGSGHNSFLGYPVVDP</sequence>
<evidence type="ECO:0000313" key="1">
    <source>
        <dbReference type="EMBL" id="KAI7990343.1"/>
    </source>
</evidence>
<name>A0ACC0FNG0_9ERIC</name>
<proteinExistence type="predicted"/>
<dbReference type="EMBL" id="CM045770">
    <property type="protein sequence ID" value="KAI7990343.1"/>
    <property type="molecule type" value="Genomic_DNA"/>
</dbReference>
<accession>A0ACC0FNG0</accession>
<protein>
    <submittedName>
        <fullName evidence="1">Dynamin-related protein 3A</fullName>
    </submittedName>
</protein>
<comment type="caution">
    <text evidence="1">The sequence shown here is derived from an EMBL/GenBank/DDBJ whole genome shotgun (WGS) entry which is preliminary data.</text>
</comment>
<dbReference type="Proteomes" id="UP001060215">
    <property type="component" value="Chromosome 13"/>
</dbReference>
<evidence type="ECO:0000313" key="2">
    <source>
        <dbReference type="Proteomes" id="UP001060215"/>
    </source>
</evidence>
<organism evidence="1 2">
    <name type="scientific">Camellia lanceoleosa</name>
    <dbReference type="NCBI Taxonomy" id="1840588"/>
    <lineage>
        <taxon>Eukaryota</taxon>
        <taxon>Viridiplantae</taxon>
        <taxon>Streptophyta</taxon>
        <taxon>Embryophyta</taxon>
        <taxon>Tracheophyta</taxon>
        <taxon>Spermatophyta</taxon>
        <taxon>Magnoliopsida</taxon>
        <taxon>eudicotyledons</taxon>
        <taxon>Gunneridae</taxon>
        <taxon>Pentapetalae</taxon>
        <taxon>asterids</taxon>
        <taxon>Ericales</taxon>
        <taxon>Theaceae</taxon>
        <taxon>Camellia</taxon>
    </lineage>
</organism>